<comment type="caution">
    <text evidence="1">The sequence shown here is derived from an EMBL/GenBank/DDBJ whole genome shotgun (WGS) entry which is preliminary data.</text>
</comment>
<dbReference type="InterPro" id="IPR029502">
    <property type="entry name" value="Ribosomal_synth"/>
</dbReference>
<evidence type="ECO:0000313" key="2">
    <source>
        <dbReference type="Proteomes" id="UP000050509"/>
    </source>
</evidence>
<reference evidence="1 2" key="1">
    <citation type="submission" date="2015-09" db="EMBL/GenBank/DDBJ databases">
        <title>Draft genome sequence of Kouleothrix aurantiaca JCM 19913.</title>
        <authorList>
            <person name="Hemp J."/>
        </authorList>
    </citation>
    <scope>NUCLEOTIDE SEQUENCE [LARGE SCALE GENOMIC DNA]</scope>
    <source>
        <strain evidence="1 2">COM-B</strain>
    </source>
</reference>
<dbReference type="EMBL" id="LJCR01002166">
    <property type="protein sequence ID" value="KPV49146.1"/>
    <property type="molecule type" value="Genomic_DNA"/>
</dbReference>
<protein>
    <submittedName>
        <fullName evidence="1">Uncharacterized protein</fullName>
    </submittedName>
</protein>
<dbReference type="InterPro" id="IPR036648">
    <property type="entry name" value="CN_Hdrase_a/SCN_Hdrase_g_sf"/>
</dbReference>
<sequence length="72" mass="7770">MSQSDVERVIGRAVTDAEFRKALIENAREACKGYNLSEEELNALEALDADSLASFAGTLDKRISKTSGAGFM</sequence>
<name>A0A0P9H5G9_9CHLR</name>
<dbReference type="AlphaFoldDB" id="A0A0P9H5G9"/>
<dbReference type="NCBIfam" id="NF038399">
    <property type="entry name" value="NH_RiPP_Os17"/>
    <property type="match status" value="1"/>
</dbReference>
<organism evidence="1 2">
    <name type="scientific">Kouleothrix aurantiaca</name>
    <dbReference type="NCBI Taxonomy" id="186479"/>
    <lineage>
        <taxon>Bacteria</taxon>
        <taxon>Bacillati</taxon>
        <taxon>Chloroflexota</taxon>
        <taxon>Chloroflexia</taxon>
        <taxon>Chloroflexales</taxon>
        <taxon>Roseiflexineae</taxon>
        <taxon>Roseiflexaceae</taxon>
        <taxon>Kouleothrix</taxon>
    </lineage>
</organism>
<evidence type="ECO:0000313" key="1">
    <source>
        <dbReference type="EMBL" id="KPV49146.1"/>
    </source>
</evidence>
<dbReference type="Gene3D" id="3.90.330.10">
    <property type="entry name" value="Nitrile hydratase alpha /Thiocyanate hydrolase gamma"/>
    <property type="match status" value="1"/>
</dbReference>
<dbReference type="GO" id="GO:0046914">
    <property type="term" value="F:transition metal ion binding"/>
    <property type="evidence" value="ECO:0007669"/>
    <property type="project" value="InterPro"/>
</dbReference>
<dbReference type="GO" id="GO:0003824">
    <property type="term" value="F:catalytic activity"/>
    <property type="evidence" value="ECO:0007669"/>
    <property type="project" value="InterPro"/>
</dbReference>
<dbReference type="SUPFAM" id="SSF56209">
    <property type="entry name" value="Nitrile hydratase alpha chain"/>
    <property type="match status" value="1"/>
</dbReference>
<dbReference type="Pfam" id="PF14407">
    <property type="entry name" value="Frankia_peptide"/>
    <property type="match status" value="1"/>
</dbReference>
<dbReference type="Proteomes" id="UP000050509">
    <property type="component" value="Unassembled WGS sequence"/>
</dbReference>
<gene>
    <name evidence="1" type="ORF">SE17_34270</name>
</gene>
<proteinExistence type="predicted"/>
<keyword evidence="2" id="KW-1185">Reference proteome</keyword>
<accession>A0A0P9H5G9</accession>